<dbReference type="Proteomes" id="UP001154282">
    <property type="component" value="Unassembled WGS sequence"/>
</dbReference>
<dbReference type="EMBL" id="CAMGYJ010000003">
    <property type="protein sequence ID" value="CAI0392882.1"/>
    <property type="molecule type" value="Genomic_DNA"/>
</dbReference>
<feature type="compositionally biased region" description="Basic and acidic residues" evidence="2">
    <location>
        <begin position="470"/>
        <end position="484"/>
    </location>
</feature>
<protein>
    <recommendedName>
        <fullName evidence="3">Fe2OG dioxygenase domain-containing protein</fullName>
    </recommendedName>
</protein>
<feature type="domain" description="Fe2OG dioxygenase" evidence="3">
    <location>
        <begin position="328"/>
        <end position="425"/>
    </location>
</feature>
<proteinExistence type="inferred from homology"/>
<dbReference type="GO" id="GO:0003729">
    <property type="term" value="F:mRNA binding"/>
    <property type="evidence" value="ECO:0007669"/>
    <property type="project" value="InterPro"/>
</dbReference>
<dbReference type="Pfam" id="PF13532">
    <property type="entry name" value="2OG-FeII_Oxy_2"/>
    <property type="match status" value="1"/>
</dbReference>
<dbReference type="PROSITE" id="PS51471">
    <property type="entry name" value="FE2OG_OXY"/>
    <property type="match status" value="1"/>
</dbReference>
<accession>A0AAV0I5D0</accession>
<dbReference type="PANTHER" id="PTHR31447:SF5">
    <property type="entry name" value="FE2OG DIOXYGENASE DOMAIN-CONTAINING PROTEIN"/>
    <property type="match status" value="1"/>
</dbReference>
<evidence type="ECO:0000256" key="1">
    <source>
        <dbReference type="ARBA" id="ARBA00007879"/>
    </source>
</evidence>
<dbReference type="InterPro" id="IPR005123">
    <property type="entry name" value="Oxoglu/Fe-dep_dioxygenase_dom"/>
</dbReference>
<dbReference type="InterPro" id="IPR037151">
    <property type="entry name" value="AlkB-like_sf"/>
</dbReference>
<organism evidence="4 5">
    <name type="scientific">Linum tenue</name>
    <dbReference type="NCBI Taxonomy" id="586396"/>
    <lineage>
        <taxon>Eukaryota</taxon>
        <taxon>Viridiplantae</taxon>
        <taxon>Streptophyta</taxon>
        <taxon>Embryophyta</taxon>
        <taxon>Tracheophyta</taxon>
        <taxon>Spermatophyta</taxon>
        <taxon>Magnoliopsida</taxon>
        <taxon>eudicotyledons</taxon>
        <taxon>Gunneridae</taxon>
        <taxon>Pentapetalae</taxon>
        <taxon>rosids</taxon>
        <taxon>fabids</taxon>
        <taxon>Malpighiales</taxon>
        <taxon>Linaceae</taxon>
        <taxon>Linum</taxon>
    </lineage>
</organism>
<evidence type="ECO:0000259" key="3">
    <source>
        <dbReference type="PROSITE" id="PS51471"/>
    </source>
</evidence>
<feature type="compositionally biased region" description="Basic residues" evidence="2">
    <location>
        <begin position="492"/>
        <end position="504"/>
    </location>
</feature>
<gene>
    <name evidence="4" type="ORF">LITE_LOCUS7722</name>
</gene>
<evidence type="ECO:0000313" key="5">
    <source>
        <dbReference type="Proteomes" id="UP001154282"/>
    </source>
</evidence>
<dbReference type="InterPro" id="IPR044842">
    <property type="entry name" value="ALKBH9B/ALKBH10B-like"/>
</dbReference>
<reference evidence="4" key="1">
    <citation type="submission" date="2022-08" db="EMBL/GenBank/DDBJ databases">
        <authorList>
            <person name="Gutierrez-Valencia J."/>
        </authorList>
    </citation>
    <scope>NUCLEOTIDE SEQUENCE</scope>
</reference>
<keyword evidence="5" id="KW-1185">Reference proteome</keyword>
<feature type="compositionally biased region" description="Polar residues" evidence="2">
    <location>
        <begin position="452"/>
        <end position="461"/>
    </location>
</feature>
<name>A0AAV0I5D0_9ROSI</name>
<evidence type="ECO:0000313" key="4">
    <source>
        <dbReference type="EMBL" id="CAI0392882.1"/>
    </source>
</evidence>
<dbReference type="PANTHER" id="PTHR31447">
    <property type="entry name" value="HYDROXYPROLINE-RICH GLYCOPROTEIN FAMILY PROTEIN-RELATED"/>
    <property type="match status" value="1"/>
</dbReference>
<dbReference type="InterPro" id="IPR027450">
    <property type="entry name" value="AlkB-like"/>
</dbReference>
<feature type="region of interest" description="Disordered" evidence="2">
    <location>
        <begin position="452"/>
        <end position="510"/>
    </location>
</feature>
<dbReference type="AlphaFoldDB" id="A0AAV0I5D0"/>
<comment type="similarity">
    <text evidence="1">Belongs to the alkB family.</text>
</comment>
<comment type="caution">
    <text evidence="4">The sequence shown here is derived from an EMBL/GenBank/DDBJ whole genome shotgun (WGS) entry which is preliminary data.</text>
</comment>
<evidence type="ECO:0000256" key="2">
    <source>
        <dbReference type="SAM" id="MobiDB-lite"/>
    </source>
</evidence>
<feature type="region of interest" description="Disordered" evidence="2">
    <location>
        <begin position="94"/>
        <end position="152"/>
    </location>
</feature>
<sequence length="510" mass="56861">MVDRSGDQKADPFLLQYQPAELRIASEFFSEWLPFLSRGLCHTCSRTLSDRIRSLQPGTLNKYRILPESDASSGQLRSGQTTVSSIASAAQSCENCTEDHEDENFDQNSLGSWKDGADACPASVPEDSASRGLLGPPPGADNNTSSPRKSWADMAQEDEFVDEEEQVDSIKGAVGLGCSPLVTRAVEKPQLPREQREYIRFMNVKRKKDFMCFERVRGKLINILDGLELHSGVFSAAEQKRIVDRVFELKEMGMKGELKERTFTAPQKWMRGKGRVTLQFGCCYNYATDRTGNPPGILKNEMVDPIPQLFKVIIRRLVKWHVLPPTCVPDSCIVNIYEEGDCIPPHIDNHDFLRPFCTVSFVSECNIVFGTKLDILGPGEFSGSVAIPLPVGSVLVLNGNGADVAKHCVPSVPTKRISITFRKMDEKKWPVGYAPEPDLQGIEPLSFEVDMTSTVRSNSPKPEQLPPRRQPIDKEGKTEARRAAFSEPRYGNRGRRGPGSRRRVKVDVES</sequence>
<dbReference type="GO" id="GO:0032451">
    <property type="term" value="F:demethylase activity"/>
    <property type="evidence" value="ECO:0007669"/>
    <property type="project" value="InterPro"/>
</dbReference>
<dbReference type="Gene3D" id="2.60.120.590">
    <property type="entry name" value="Alpha-ketoglutarate-dependent dioxygenase AlkB-like"/>
    <property type="match status" value="1"/>
</dbReference>
<dbReference type="GO" id="GO:0006402">
    <property type="term" value="P:mRNA catabolic process"/>
    <property type="evidence" value="ECO:0007669"/>
    <property type="project" value="InterPro"/>
</dbReference>
<dbReference type="SUPFAM" id="SSF51197">
    <property type="entry name" value="Clavaminate synthase-like"/>
    <property type="match status" value="1"/>
</dbReference>